<sequence length="211" mass="24179">MKRNNKIVNQLSSLFHLLHIVAIIGLIVVIFMGGINMFKTDEFADFRIGLTSEMVNLPTEFTLSSGDSFKGECEYVMIPEFFKISNWKYKLFGELDKVLIMIFTVYLFSLLREIFTSLALSKTEGSYFLLDTYHRIKKIGYLLLAFSVYSFFKSGLFSYLILDKLIVEGKVINVSADFSIFSQVLMVLIIFVIAEVYKAGIQLKEDSELTI</sequence>
<dbReference type="Pfam" id="PF11188">
    <property type="entry name" value="DUF2975"/>
    <property type="match status" value="1"/>
</dbReference>
<dbReference type="AlphaFoldDB" id="A0A2V4A038"/>
<protein>
    <recommendedName>
        <fullName evidence="4">DUF2975 domain-containing protein</fullName>
    </recommendedName>
</protein>
<dbReference type="EMBL" id="QFLI01000005">
    <property type="protein sequence ID" value="PXY00750.1"/>
    <property type="molecule type" value="Genomic_DNA"/>
</dbReference>
<accession>A0A2V4A038</accession>
<dbReference type="OrthoDB" id="1116525at2"/>
<evidence type="ECO:0008006" key="4">
    <source>
        <dbReference type="Google" id="ProtNLM"/>
    </source>
</evidence>
<comment type="caution">
    <text evidence="2">The sequence shown here is derived from an EMBL/GenBank/DDBJ whole genome shotgun (WGS) entry which is preliminary data.</text>
</comment>
<gene>
    <name evidence="2" type="ORF">DF185_12645</name>
</gene>
<feature type="transmembrane region" description="Helical" evidence="1">
    <location>
        <begin position="12"/>
        <end position="35"/>
    </location>
</feature>
<dbReference type="InterPro" id="IPR021354">
    <property type="entry name" value="DUF2975"/>
</dbReference>
<keyword evidence="1" id="KW-0812">Transmembrane</keyword>
<evidence type="ECO:0000256" key="1">
    <source>
        <dbReference type="SAM" id="Phobius"/>
    </source>
</evidence>
<keyword evidence="1" id="KW-1133">Transmembrane helix</keyword>
<reference evidence="2 3" key="1">
    <citation type="submission" date="2018-05" db="EMBL/GenBank/DDBJ databases">
        <title>Marinifilum breve JC075T sp. nov., a marine bacterium isolated from Yongle Blue Hole in the South China Sea.</title>
        <authorList>
            <person name="Fu T."/>
        </authorList>
    </citation>
    <scope>NUCLEOTIDE SEQUENCE [LARGE SCALE GENOMIC DNA]</scope>
    <source>
        <strain evidence="2 3">JC075</strain>
    </source>
</reference>
<keyword evidence="3" id="KW-1185">Reference proteome</keyword>
<keyword evidence="1" id="KW-0472">Membrane</keyword>
<organism evidence="2 3">
    <name type="scientific">Marinifilum breve</name>
    <dbReference type="NCBI Taxonomy" id="2184082"/>
    <lineage>
        <taxon>Bacteria</taxon>
        <taxon>Pseudomonadati</taxon>
        <taxon>Bacteroidota</taxon>
        <taxon>Bacteroidia</taxon>
        <taxon>Marinilabiliales</taxon>
        <taxon>Marinifilaceae</taxon>
    </lineage>
</organism>
<evidence type="ECO:0000313" key="2">
    <source>
        <dbReference type="EMBL" id="PXY00750.1"/>
    </source>
</evidence>
<proteinExistence type="predicted"/>
<dbReference type="RefSeq" id="WP_110361116.1">
    <property type="nucleotide sequence ID" value="NZ_QFLI01000005.1"/>
</dbReference>
<name>A0A2V4A038_9BACT</name>
<dbReference type="Proteomes" id="UP000248079">
    <property type="component" value="Unassembled WGS sequence"/>
</dbReference>
<feature type="transmembrane region" description="Helical" evidence="1">
    <location>
        <begin position="98"/>
        <end position="120"/>
    </location>
</feature>
<feature type="transmembrane region" description="Helical" evidence="1">
    <location>
        <begin position="141"/>
        <end position="162"/>
    </location>
</feature>
<feature type="transmembrane region" description="Helical" evidence="1">
    <location>
        <begin position="174"/>
        <end position="194"/>
    </location>
</feature>
<evidence type="ECO:0000313" key="3">
    <source>
        <dbReference type="Proteomes" id="UP000248079"/>
    </source>
</evidence>